<dbReference type="Ensembl" id="ENSHCOT00000015295.1">
    <property type="protein sequence ID" value="ENSHCOP00000009218.1"/>
    <property type="gene ID" value="ENSHCOG00000011612.1"/>
</dbReference>
<dbReference type="FunFam" id="3.30.160.60:FF:000446">
    <property type="entry name" value="Zinc finger protein"/>
    <property type="match status" value="1"/>
</dbReference>
<keyword evidence="8" id="KW-0804">Transcription</keyword>
<evidence type="ECO:0000256" key="2">
    <source>
        <dbReference type="ARBA" id="ARBA00022723"/>
    </source>
</evidence>
<feature type="domain" description="C2H2-type" evidence="12">
    <location>
        <begin position="216"/>
        <end position="243"/>
    </location>
</feature>
<feature type="domain" description="C2H2-type" evidence="12">
    <location>
        <begin position="725"/>
        <end position="752"/>
    </location>
</feature>
<feature type="domain" description="C2H2-type" evidence="12">
    <location>
        <begin position="668"/>
        <end position="695"/>
    </location>
</feature>
<dbReference type="PROSITE" id="PS50157">
    <property type="entry name" value="ZINC_FINGER_C2H2_2"/>
    <property type="match status" value="10"/>
</dbReference>
<proteinExistence type="predicted"/>
<feature type="domain" description="C2H2-type" evidence="12">
    <location>
        <begin position="166"/>
        <end position="194"/>
    </location>
</feature>
<keyword evidence="9" id="KW-0539">Nucleus</keyword>
<feature type="domain" description="C2H2-type" evidence="12">
    <location>
        <begin position="270"/>
        <end position="298"/>
    </location>
</feature>
<name>A0A3Q2XW11_HIPCM</name>
<evidence type="ECO:0000256" key="10">
    <source>
        <dbReference type="PROSITE-ProRule" id="PRU00042"/>
    </source>
</evidence>
<evidence type="ECO:0000256" key="6">
    <source>
        <dbReference type="ARBA" id="ARBA00023015"/>
    </source>
</evidence>
<dbReference type="InterPro" id="IPR013087">
    <property type="entry name" value="Znf_C2H2_type"/>
</dbReference>
<evidence type="ECO:0000256" key="3">
    <source>
        <dbReference type="ARBA" id="ARBA00022737"/>
    </source>
</evidence>
<feature type="region of interest" description="Disordered" evidence="11">
    <location>
        <begin position="418"/>
        <end position="438"/>
    </location>
</feature>
<dbReference type="GO" id="GO:0043565">
    <property type="term" value="F:sequence-specific DNA binding"/>
    <property type="evidence" value="ECO:0007669"/>
    <property type="project" value="TreeGrafter"/>
</dbReference>
<accession>A0A3Q2XW11</accession>
<dbReference type="PROSITE" id="PS00028">
    <property type="entry name" value="ZINC_FINGER_C2H2_1"/>
    <property type="match status" value="9"/>
</dbReference>
<comment type="subcellular location">
    <subcellularLocation>
        <location evidence="1">Nucleus</location>
    </subcellularLocation>
</comment>
<dbReference type="SMART" id="SM00355">
    <property type="entry name" value="ZnF_C2H2"/>
    <property type="match status" value="17"/>
</dbReference>
<evidence type="ECO:0000256" key="9">
    <source>
        <dbReference type="ARBA" id="ARBA00023242"/>
    </source>
</evidence>
<dbReference type="GO" id="GO:0008270">
    <property type="term" value="F:zinc ion binding"/>
    <property type="evidence" value="ECO:0007669"/>
    <property type="project" value="UniProtKB-KW"/>
</dbReference>
<dbReference type="GeneTree" id="ENSGT00940000156658"/>
<dbReference type="FunFam" id="3.30.160.60:FF:000255">
    <property type="entry name" value="Zinc finger and AT-hook domain containing"/>
    <property type="match status" value="1"/>
</dbReference>
<evidence type="ECO:0000256" key="4">
    <source>
        <dbReference type="ARBA" id="ARBA00022771"/>
    </source>
</evidence>
<dbReference type="FunFam" id="3.30.160.60:FF:001756">
    <property type="entry name" value="Zinc finger and AT-hook domain containing"/>
    <property type="match status" value="1"/>
</dbReference>
<keyword evidence="5" id="KW-0862">Zinc</keyword>
<dbReference type="GO" id="GO:0000981">
    <property type="term" value="F:DNA-binding transcription factor activity, RNA polymerase II-specific"/>
    <property type="evidence" value="ECO:0007669"/>
    <property type="project" value="TreeGrafter"/>
</dbReference>
<feature type="domain" description="C2H2-type" evidence="12">
    <location>
        <begin position="111"/>
        <end position="138"/>
    </location>
</feature>
<dbReference type="Gene3D" id="3.30.160.60">
    <property type="entry name" value="Classic Zinc Finger"/>
    <property type="match status" value="10"/>
</dbReference>
<reference evidence="13" key="2">
    <citation type="submission" date="2025-09" db="UniProtKB">
        <authorList>
            <consortium name="Ensembl"/>
        </authorList>
    </citation>
    <scope>IDENTIFICATION</scope>
</reference>
<dbReference type="Proteomes" id="UP000264820">
    <property type="component" value="Unplaced"/>
</dbReference>
<keyword evidence="14" id="KW-1185">Reference proteome</keyword>
<feature type="compositionally biased region" description="Polar residues" evidence="11">
    <location>
        <begin position="1"/>
        <end position="26"/>
    </location>
</feature>
<dbReference type="SUPFAM" id="SSF57667">
    <property type="entry name" value="beta-beta-alpha zinc fingers"/>
    <property type="match status" value="6"/>
</dbReference>
<evidence type="ECO:0000256" key="8">
    <source>
        <dbReference type="ARBA" id="ARBA00023163"/>
    </source>
</evidence>
<protein>
    <submittedName>
        <fullName evidence="13">Zinc finger and AT-hook domain containing</fullName>
    </submittedName>
</protein>
<evidence type="ECO:0000259" key="12">
    <source>
        <dbReference type="PROSITE" id="PS50157"/>
    </source>
</evidence>
<sequence length="959" mass="108978">MIPIENISSGSERANVQGESQVTAVSQGEPADIASPSAANVENSKAEQDPSSDNIEPTPGKGFQEYSIKQDLPNLLPSQLKVFGCEICNKIFKFRHSLMSHLRMHTQEKPFKCPHCDYASAIKANLNVHLRKHTGEKFSCQQCSFKCLNPGHLKVHIERVHLKVKQHCSFCQKKYSDVKNLIKHIEKSHNLSDPLIYKSYQQLRLKTRQGLRQLLYHCPTCSRCFKNQTERERHLLVHGPQRPFACLLCDHARTSLATLAAHVKKHPFLYVCCVCERKFVSSQRLKNHLTEDHPELEQEQAFAECIKNSFCLMNVGEVLSVNEERGGKEGSLNIEGSTEAGDERSEEVIRAGEDVEWRDGEGESQKAAALEDTEQEKEDTKSQDENVEAGWTSEICTQSLESKTIPETQDVCVESPTTLNSVDTNKQGHTTSSEDAAMNPDVQSADENACAIKTQVTNLSPCTHLPSAPSEENIQTTQSERDFQLSAFQQVLSSLPKTLLDMETFQRLRKMYGDLECQYCGKLFWYKVHYNAHVRTHTKEHLHYCSKCNYSSITKNSLKRHLIQKHSGLLLSCSSPGCKYTTPDKYKLQAHQRSHQQESKSAPCPICHQSYPEHRIQRHIRISHPDTLPVKGQMVKRAEKCPYCDSYYLKNSSEFQQHIWAHQGVKPFVCNICDYASRSKNNLKNHMNRHNKERCHICDLCGKTFKSKVSLKNHRLSHTDQGKQFKCSECDFSSVFKAPLVRHMEQHAKFKPFQCAHCLYSCNTTGPLKRHYKTKHPNQEYQNVREGLSEAEYSTEQGLKCPECNFVYGTKWELNRHMKKHASKEVECTLEVEETVESQYVPLVQEEALTGEHVATLQDNGTDRILQQIVELSSETHDAITSMVAMAPGTVAVVEQVADEEEAAGNHQLMVVNADGDLSGEQVMVVEEGHELEALTVLTQDDNTHHFIFYVEEQTVEFN</sequence>
<feature type="domain" description="C2H2-type" evidence="12">
    <location>
        <begin position="515"/>
        <end position="542"/>
    </location>
</feature>
<dbReference type="STRING" id="109280.ENSHCOP00000009218"/>
<evidence type="ECO:0000256" key="1">
    <source>
        <dbReference type="ARBA" id="ARBA00004123"/>
    </source>
</evidence>
<feature type="domain" description="C2H2-type" evidence="12">
    <location>
        <begin position="799"/>
        <end position="826"/>
    </location>
</feature>
<evidence type="ECO:0000256" key="5">
    <source>
        <dbReference type="ARBA" id="ARBA00022833"/>
    </source>
</evidence>
<dbReference type="GO" id="GO:0005634">
    <property type="term" value="C:nucleus"/>
    <property type="evidence" value="ECO:0007669"/>
    <property type="project" value="UniProtKB-SubCell"/>
</dbReference>
<evidence type="ECO:0000313" key="14">
    <source>
        <dbReference type="Proteomes" id="UP000264820"/>
    </source>
</evidence>
<dbReference type="FunFam" id="3.30.160.60:FF:000614">
    <property type="entry name" value="Zinc finger protein 142"/>
    <property type="match status" value="1"/>
</dbReference>
<evidence type="ECO:0000256" key="7">
    <source>
        <dbReference type="ARBA" id="ARBA00023125"/>
    </source>
</evidence>
<keyword evidence="2" id="KW-0479">Metal-binding</keyword>
<feature type="region of interest" description="Disordered" evidence="11">
    <location>
        <begin position="1"/>
        <end position="63"/>
    </location>
</feature>
<feature type="compositionally biased region" description="Polar residues" evidence="11">
    <location>
        <begin position="418"/>
        <end position="434"/>
    </location>
</feature>
<dbReference type="FunFam" id="3.30.160.60:FF:000306">
    <property type="entry name" value="Zinc finger and AT-hook domain containing"/>
    <property type="match status" value="1"/>
</dbReference>
<feature type="domain" description="C2H2-type" evidence="12">
    <location>
        <begin position="83"/>
        <end position="110"/>
    </location>
</feature>
<keyword evidence="4 10" id="KW-0863">Zinc-finger</keyword>
<organism evidence="13 14">
    <name type="scientific">Hippocampus comes</name>
    <name type="common">Tiger tail seahorse</name>
    <dbReference type="NCBI Taxonomy" id="109280"/>
    <lineage>
        <taxon>Eukaryota</taxon>
        <taxon>Metazoa</taxon>
        <taxon>Chordata</taxon>
        <taxon>Craniata</taxon>
        <taxon>Vertebrata</taxon>
        <taxon>Euteleostomi</taxon>
        <taxon>Actinopterygii</taxon>
        <taxon>Neopterygii</taxon>
        <taxon>Teleostei</taxon>
        <taxon>Neoteleostei</taxon>
        <taxon>Acanthomorphata</taxon>
        <taxon>Syngnathiaria</taxon>
        <taxon>Syngnathiformes</taxon>
        <taxon>Syngnathoidei</taxon>
        <taxon>Syngnathidae</taxon>
        <taxon>Hippocampus</taxon>
    </lineage>
</organism>
<feature type="compositionally biased region" description="Basic and acidic residues" evidence="11">
    <location>
        <begin position="341"/>
        <end position="364"/>
    </location>
</feature>
<dbReference type="InterPro" id="IPR036236">
    <property type="entry name" value="Znf_C2H2_sf"/>
</dbReference>
<keyword evidence="6" id="KW-0805">Transcription regulation</keyword>
<keyword evidence="3" id="KW-0677">Repeat</keyword>
<dbReference type="Pfam" id="PF13909">
    <property type="entry name" value="zf-H2C2_5"/>
    <property type="match status" value="1"/>
</dbReference>
<feature type="compositionally biased region" description="Polar residues" evidence="11">
    <location>
        <begin position="37"/>
        <end position="55"/>
    </location>
</feature>
<dbReference type="PANTHER" id="PTHR24408">
    <property type="entry name" value="ZINC FINGER PROTEIN"/>
    <property type="match status" value="1"/>
</dbReference>
<reference evidence="13" key="1">
    <citation type="submission" date="2025-08" db="UniProtKB">
        <authorList>
            <consortium name="Ensembl"/>
        </authorList>
    </citation>
    <scope>IDENTIFICATION</scope>
</reference>
<dbReference type="Pfam" id="PF00096">
    <property type="entry name" value="zf-C2H2"/>
    <property type="match status" value="5"/>
</dbReference>
<keyword evidence="7" id="KW-0238">DNA-binding</keyword>
<dbReference type="AlphaFoldDB" id="A0A3Q2XW11"/>
<evidence type="ECO:0000313" key="13">
    <source>
        <dbReference type="Ensembl" id="ENSHCOP00000009218.1"/>
    </source>
</evidence>
<evidence type="ECO:0000256" key="11">
    <source>
        <dbReference type="SAM" id="MobiDB-lite"/>
    </source>
</evidence>
<dbReference type="OMA" id="WEQTTEI"/>
<dbReference type="PANTHER" id="PTHR24408:SF21">
    <property type="entry name" value="ZINC FINGER PROTEIN"/>
    <property type="match status" value="1"/>
</dbReference>
<feature type="region of interest" description="Disordered" evidence="11">
    <location>
        <begin position="325"/>
        <end position="389"/>
    </location>
</feature>
<feature type="domain" description="C2H2-type" evidence="12">
    <location>
        <begin position="696"/>
        <end position="723"/>
    </location>
</feature>